<reference evidence="1 2" key="1">
    <citation type="submission" date="2021-03" db="EMBL/GenBank/DDBJ databases">
        <title>Enterococcal diversity collection.</title>
        <authorList>
            <person name="Gilmore M.S."/>
            <person name="Schwartzman J."/>
            <person name="Van Tyne D."/>
            <person name="Martin M."/>
            <person name="Earl A.M."/>
            <person name="Manson A.L."/>
            <person name="Straub T."/>
            <person name="Salamzade R."/>
            <person name="Saavedra J."/>
            <person name="Lebreton F."/>
            <person name="Prichula J."/>
            <person name="Schaufler K."/>
            <person name="Gaca A."/>
            <person name="Sgardioli B."/>
            <person name="Wagenaar J."/>
            <person name="Strong T."/>
        </authorList>
    </citation>
    <scope>NUCLEOTIDE SEQUENCE [LARGE SCALE GENOMIC DNA]</scope>
    <source>
        <strain evidence="1 2">MJM16</strain>
    </source>
</reference>
<keyword evidence="2" id="KW-1185">Reference proteome</keyword>
<name>A0ABS3HH07_9ENTE</name>
<evidence type="ECO:0000313" key="2">
    <source>
        <dbReference type="Proteomes" id="UP000664495"/>
    </source>
</evidence>
<evidence type="ECO:0000313" key="1">
    <source>
        <dbReference type="EMBL" id="MBO0452722.1"/>
    </source>
</evidence>
<gene>
    <name evidence="1" type="ORF">JZO85_10595</name>
</gene>
<sequence length="36" mass="4130">MKYCEENGSFRTVENLIKVSRIGEKALENLKDSITI</sequence>
<accession>A0ABS3HH07</accession>
<dbReference type="Proteomes" id="UP000664495">
    <property type="component" value="Unassembled WGS sequence"/>
</dbReference>
<organism evidence="1 2">
    <name type="scientific">Candidatus Enterococcus murrayae</name>
    <dbReference type="NCBI Taxonomy" id="2815321"/>
    <lineage>
        <taxon>Bacteria</taxon>
        <taxon>Bacillati</taxon>
        <taxon>Bacillota</taxon>
        <taxon>Bacilli</taxon>
        <taxon>Lactobacillales</taxon>
        <taxon>Enterococcaceae</taxon>
        <taxon>Enterococcus</taxon>
    </lineage>
</organism>
<comment type="caution">
    <text evidence="1">The sequence shown here is derived from an EMBL/GenBank/DDBJ whole genome shotgun (WGS) entry which is preliminary data.</text>
</comment>
<dbReference type="EMBL" id="JAFLVR010000023">
    <property type="protein sequence ID" value="MBO0452722.1"/>
    <property type="molecule type" value="Genomic_DNA"/>
</dbReference>
<dbReference type="InterPro" id="IPR010994">
    <property type="entry name" value="RuvA_2-like"/>
</dbReference>
<proteinExistence type="predicted"/>
<dbReference type="Pfam" id="PF12836">
    <property type="entry name" value="HHH_3"/>
    <property type="match status" value="1"/>
</dbReference>
<dbReference type="SUPFAM" id="SSF47781">
    <property type="entry name" value="RuvA domain 2-like"/>
    <property type="match status" value="1"/>
</dbReference>
<dbReference type="Gene3D" id="1.10.150.280">
    <property type="entry name" value="AF1531-like domain"/>
    <property type="match status" value="1"/>
</dbReference>
<protein>
    <submittedName>
        <fullName evidence="1">Helix-hairpin-helix domain-containing protein</fullName>
    </submittedName>
</protein>